<name>A0A4Q5LG40_9BACT</name>
<dbReference type="Proteomes" id="UP000294155">
    <property type="component" value="Unassembled WGS sequence"/>
</dbReference>
<protein>
    <submittedName>
        <fullName evidence="2">Uncharacterized protein</fullName>
    </submittedName>
</protein>
<keyword evidence="1" id="KW-0472">Membrane</keyword>
<reference evidence="2 3" key="1">
    <citation type="submission" date="2019-02" db="EMBL/GenBank/DDBJ databases">
        <title>Bacterial novel species isolated from soil.</title>
        <authorList>
            <person name="Jung H.-Y."/>
        </authorList>
    </citation>
    <scope>NUCLEOTIDE SEQUENCE [LARGE SCALE GENOMIC DNA]</scope>
    <source>
        <strain evidence="2 3">1-3-3-3</strain>
    </source>
</reference>
<keyword evidence="1" id="KW-1133">Transmembrane helix</keyword>
<feature type="transmembrane region" description="Helical" evidence="1">
    <location>
        <begin position="142"/>
        <end position="165"/>
    </location>
</feature>
<dbReference type="AlphaFoldDB" id="A0A4Q5LG40"/>
<dbReference type="RefSeq" id="WP_129920076.1">
    <property type="nucleotide sequence ID" value="NZ_SEWE01000007.1"/>
</dbReference>
<proteinExistence type="predicted"/>
<sequence>MLTYLLPLLICLWRWHSLQPAYRQLILAGLLTLGSLNVLAEVGRVVYHNNLLCNYLIIWAETLFLGWAYHQALHSRRSRQLLLAALVFFAGVALAEFLYWHGISGAKTYTRMARGIVLVGAALLYFEQTLQELRNIHLERDPMFLVSVGVTLYYSGTLMVFAMEYATVRRHQFDQVWMMYSIQAVLMTVLNTLIALALWHTSRAEAKAETPILY</sequence>
<organism evidence="2 3">
    <name type="scientific">Hymenobacter persicinus</name>
    <dbReference type="NCBI Taxonomy" id="2025506"/>
    <lineage>
        <taxon>Bacteria</taxon>
        <taxon>Pseudomonadati</taxon>
        <taxon>Bacteroidota</taxon>
        <taxon>Cytophagia</taxon>
        <taxon>Cytophagales</taxon>
        <taxon>Hymenobacteraceae</taxon>
        <taxon>Hymenobacter</taxon>
    </lineage>
</organism>
<dbReference type="EMBL" id="SEWE01000007">
    <property type="protein sequence ID" value="RYU82180.1"/>
    <property type="molecule type" value="Genomic_DNA"/>
</dbReference>
<evidence type="ECO:0000256" key="1">
    <source>
        <dbReference type="SAM" id="Phobius"/>
    </source>
</evidence>
<accession>A0A4Q5LG40</accession>
<gene>
    <name evidence="2" type="ORF">EWM57_05205</name>
</gene>
<keyword evidence="3" id="KW-1185">Reference proteome</keyword>
<keyword evidence="1" id="KW-0812">Transmembrane</keyword>
<comment type="caution">
    <text evidence="2">The sequence shown here is derived from an EMBL/GenBank/DDBJ whole genome shotgun (WGS) entry which is preliminary data.</text>
</comment>
<feature type="transmembrane region" description="Helical" evidence="1">
    <location>
        <begin position="177"/>
        <end position="199"/>
    </location>
</feature>
<evidence type="ECO:0000313" key="2">
    <source>
        <dbReference type="EMBL" id="RYU82180.1"/>
    </source>
</evidence>
<feature type="transmembrane region" description="Helical" evidence="1">
    <location>
        <begin position="47"/>
        <end position="69"/>
    </location>
</feature>
<dbReference type="OrthoDB" id="851298at2"/>
<evidence type="ECO:0000313" key="3">
    <source>
        <dbReference type="Proteomes" id="UP000294155"/>
    </source>
</evidence>
<feature type="transmembrane region" description="Helical" evidence="1">
    <location>
        <begin position="81"/>
        <end position="100"/>
    </location>
</feature>